<evidence type="ECO:0000259" key="2">
    <source>
        <dbReference type="Pfam" id="PF00884"/>
    </source>
</evidence>
<feature type="chain" id="PRO_5020444387" evidence="1">
    <location>
        <begin position="21"/>
        <end position="501"/>
    </location>
</feature>
<dbReference type="Proteomes" id="UP000291124">
    <property type="component" value="Chromosome"/>
</dbReference>
<reference evidence="4" key="1">
    <citation type="submission" date="2019-03" db="EMBL/GenBank/DDBJ databases">
        <title>Flavobacterium sp.</title>
        <authorList>
            <person name="Kim H."/>
        </authorList>
    </citation>
    <scope>NUCLEOTIDE SEQUENCE [LARGE SCALE GENOMIC DNA]</scope>
    <source>
        <strain evidence="4">GS13</strain>
    </source>
</reference>
<protein>
    <submittedName>
        <fullName evidence="3">DUF229 domain-containing protein</fullName>
    </submittedName>
</protein>
<evidence type="ECO:0000313" key="3">
    <source>
        <dbReference type="EMBL" id="QBN20514.1"/>
    </source>
</evidence>
<feature type="domain" description="Sulfatase N-terminal" evidence="2">
    <location>
        <begin position="35"/>
        <end position="321"/>
    </location>
</feature>
<organism evidence="3 4">
    <name type="scientific">Flavobacterium nackdongense</name>
    <dbReference type="NCBI Taxonomy" id="2547394"/>
    <lineage>
        <taxon>Bacteria</taxon>
        <taxon>Pseudomonadati</taxon>
        <taxon>Bacteroidota</taxon>
        <taxon>Flavobacteriia</taxon>
        <taxon>Flavobacteriales</taxon>
        <taxon>Flavobacteriaceae</taxon>
        <taxon>Flavobacterium</taxon>
    </lineage>
</organism>
<dbReference type="InterPro" id="IPR000917">
    <property type="entry name" value="Sulfatase_N"/>
</dbReference>
<dbReference type="KEGG" id="fnk:E1750_17535"/>
<dbReference type="AlphaFoldDB" id="A0A4P6YHT2"/>
<evidence type="ECO:0000313" key="4">
    <source>
        <dbReference type="Proteomes" id="UP000291124"/>
    </source>
</evidence>
<dbReference type="PANTHER" id="PTHR43751">
    <property type="entry name" value="SULFATASE"/>
    <property type="match status" value="1"/>
</dbReference>
<dbReference type="SUPFAM" id="SSF53649">
    <property type="entry name" value="Alkaline phosphatase-like"/>
    <property type="match status" value="1"/>
</dbReference>
<dbReference type="CDD" id="cd16027">
    <property type="entry name" value="SGSH"/>
    <property type="match status" value="1"/>
</dbReference>
<evidence type="ECO:0000256" key="1">
    <source>
        <dbReference type="SAM" id="SignalP"/>
    </source>
</evidence>
<dbReference type="Pfam" id="PF00884">
    <property type="entry name" value="Sulfatase"/>
    <property type="match status" value="1"/>
</dbReference>
<name>A0A4P6YHT2_9FLAO</name>
<accession>A0A4P6YHT2</accession>
<gene>
    <name evidence="3" type="ORF">E1750_17535</name>
</gene>
<dbReference type="PANTHER" id="PTHR43751:SF1">
    <property type="entry name" value="SULFATASE ATSG-RELATED"/>
    <property type="match status" value="1"/>
</dbReference>
<dbReference type="Gene3D" id="3.40.720.10">
    <property type="entry name" value="Alkaline Phosphatase, subunit A"/>
    <property type="match status" value="1"/>
</dbReference>
<sequence>MKRLSIILLLFLSTNSLCFSQQEIIKNTNHTNKRPNIIWIYVEDLNPIFSCYGEKINPTPALDNLAENGVLFSKAFAAAPVCSASRSANITGTMPTTFGIHNHHSSRTVEDAIFLPDGVKTIPEVFKENGYYTFSHGKDDYNFIYNRKKLYNDEMGIDFYYTLTGTGDWLSPLSNNQPFFGQIQLEGGKLGLVQVYPKTKEKITPIDRNLVVLPPYYPNVPTLHEDFSRQYDAARATDVEVKEILEKLKEKGLLNNTYVFFFADHGYDGYRHKQFLYDGGLHIPLIIGYFGTDSQIKKHSKRNDLVSGIDIGTTSLALAGIPIPSYMEGKNVFAPNFKRDHIVATRDRCDFTIDRIRAIRTDKFKYIKNYMPNRSYTQPTYRDRRIEYVDTKKMFEAGKLNEVQAKYWLPTKPEEELYDLENDPFEINNLASNPKFGKQLERHRALLSNWSQTYGDKGEEPQNIYSLKFMYERWGERCVNEEYDVIKNMKVKNKPQISIKN</sequence>
<dbReference type="RefSeq" id="WP_133278013.1">
    <property type="nucleotide sequence ID" value="NZ_CP037933.1"/>
</dbReference>
<dbReference type="InterPro" id="IPR017850">
    <property type="entry name" value="Alkaline_phosphatase_core_sf"/>
</dbReference>
<dbReference type="OrthoDB" id="9789742at2"/>
<dbReference type="EMBL" id="CP037933">
    <property type="protein sequence ID" value="QBN20514.1"/>
    <property type="molecule type" value="Genomic_DNA"/>
</dbReference>
<proteinExistence type="predicted"/>
<keyword evidence="4" id="KW-1185">Reference proteome</keyword>
<keyword evidence="1" id="KW-0732">Signal</keyword>
<dbReference type="InterPro" id="IPR052701">
    <property type="entry name" value="GAG_Ulvan_Degrading_Sulfatases"/>
</dbReference>
<feature type="signal peptide" evidence="1">
    <location>
        <begin position="1"/>
        <end position="20"/>
    </location>
</feature>